<reference evidence="1" key="1">
    <citation type="journal article" date="2020" name="Stud. Mycol.">
        <title>101 Dothideomycetes genomes: a test case for predicting lifestyles and emergence of pathogens.</title>
        <authorList>
            <person name="Haridas S."/>
            <person name="Albert R."/>
            <person name="Binder M."/>
            <person name="Bloem J."/>
            <person name="Labutti K."/>
            <person name="Salamov A."/>
            <person name="Andreopoulos B."/>
            <person name="Baker S."/>
            <person name="Barry K."/>
            <person name="Bills G."/>
            <person name="Bluhm B."/>
            <person name="Cannon C."/>
            <person name="Castanera R."/>
            <person name="Culley D."/>
            <person name="Daum C."/>
            <person name="Ezra D."/>
            <person name="Gonzalez J."/>
            <person name="Henrissat B."/>
            <person name="Kuo A."/>
            <person name="Liang C."/>
            <person name="Lipzen A."/>
            <person name="Lutzoni F."/>
            <person name="Magnuson J."/>
            <person name="Mondo S."/>
            <person name="Nolan M."/>
            <person name="Ohm R."/>
            <person name="Pangilinan J."/>
            <person name="Park H.-J."/>
            <person name="Ramirez L."/>
            <person name="Alfaro M."/>
            <person name="Sun H."/>
            <person name="Tritt A."/>
            <person name="Yoshinaga Y."/>
            <person name="Zwiers L.-H."/>
            <person name="Turgeon B."/>
            <person name="Goodwin S."/>
            <person name="Spatafora J."/>
            <person name="Crous P."/>
            <person name="Grigoriev I."/>
        </authorList>
    </citation>
    <scope>NUCLEOTIDE SEQUENCE</scope>
    <source>
        <strain evidence="1">CBS 101060</strain>
    </source>
</reference>
<dbReference type="Proteomes" id="UP000799429">
    <property type="component" value="Unassembled WGS sequence"/>
</dbReference>
<organism evidence="1 2">
    <name type="scientific">Patellaria atrata CBS 101060</name>
    <dbReference type="NCBI Taxonomy" id="1346257"/>
    <lineage>
        <taxon>Eukaryota</taxon>
        <taxon>Fungi</taxon>
        <taxon>Dikarya</taxon>
        <taxon>Ascomycota</taxon>
        <taxon>Pezizomycotina</taxon>
        <taxon>Dothideomycetes</taxon>
        <taxon>Dothideomycetes incertae sedis</taxon>
        <taxon>Patellariales</taxon>
        <taxon>Patellariaceae</taxon>
        <taxon>Patellaria</taxon>
    </lineage>
</organism>
<protein>
    <submittedName>
        <fullName evidence="1">Uncharacterized protein</fullName>
    </submittedName>
</protein>
<accession>A0A9P4SB91</accession>
<proteinExistence type="predicted"/>
<name>A0A9P4SB91_9PEZI</name>
<dbReference type="AlphaFoldDB" id="A0A9P4SB91"/>
<keyword evidence="2" id="KW-1185">Reference proteome</keyword>
<gene>
    <name evidence="1" type="ORF">M501DRAFT_803608</name>
</gene>
<evidence type="ECO:0000313" key="1">
    <source>
        <dbReference type="EMBL" id="KAF2839466.1"/>
    </source>
</evidence>
<evidence type="ECO:0000313" key="2">
    <source>
        <dbReference type="Proteomes" id="UP000799429"/>
    </source>
</evidence>
<dbReference type="EMBL" id="MU006095">
    <property type="protein sequence ID" value="KAF2839466.1"/>
    <property type="molecule type" value="Genomic_DNA"/>
</dbReference>
<sequence>MLCEKCTTITFKPFEDCELDGKLLEIEQLNDPSLSQSSVFYFHHEDEGELRRSAASGCHFCVMIMHKLFEGQDHPFYAQNRHPLKTHCQHVLLRKPWPRDVILSSLEDGSRTISDKLEVYCGEQGVITFRAEEDLSGRRLINIIHIPSFQRVQIQCYTGRHLQCIIMLQHNISGRTSTSRVK</sequence>
<comment type="caution">
    <text evidence="1">The sequence shown here is derived from an EMBL/GenBank/DDBJ whole genome shotgun (WGS) entry which is preliminary data.</text>
</comment>